<gene>
    <name evidence="1" type="ORF">IAB44_17020</name>
</gene>
<comment type="caution">
    <text evidence="1">The sequence shown here is derived from an EMBL/GenBank/DDBJ whole genome shotgun (WGS) entry which is preliminary data.</text>
</comment>
<name>A0A9D1EWQ6_9FIRM</name>
<proteinExistence type="predicted"/>
<organism evidence="1 2">
    <name type="scientific">Candidatus Limivivens intestinipullorum</name>
    <dbReference type="NCBI Taxonomy" id="2840858"/>
    <lineage>
        <taxon>Bacteria</taxon>
        <taxon>Bacillati</taxon>
        <taxon>Bacillota</taxon>
        <taxon>Clostridia</taxon>
        <taxon>Lachnospirales</taxon>
        <taxon>Lachnospiraceae</taxon>
        <taxon>Lachnospiraceae incertae sedis</taxon>
        <taxon>Candidatus Limivivens</taxon>
    </lineage>
</organism>
<accession>A0A9D1EWQ6</accession>
<dbReference type="EMBL" id="DVIQ01000114">
    <property type="protein sequence ID" value="HIS33224.1"/>
    <property type="molecule type" value="Genomic_DNA"/>
</dbReference>
<dbReference type="AlphaFoldDB" id="A0A9D1EWQ6"/>
<evidence type="ECO:0000313" key="1">
    <source>
        <dbReference type="EMBL" id="HIS33224.1"/>
    </source>
</evidence>
<reference evidence="1" key="1">
    <citation type="submission" date="2020-10" db="EMBL/GenBank/DDBJ databases">
        <authorList>
            <person name="Gilroy R."/>
        </authorList>
    </citation>
    <scope>NUCLEOTIDE SEQUENCE</scope>
    <source>
        <strain evidence="1">CHK190-19873</strain>
    </source>
</reference>
<protein>
    <submittedName>
        <fullName evidence="1">Uncharacterized protein</fullName>
    </submittedName>
</protein>
<dbReference type="Proteomes" id="UP000823935">
    <property type="component" value="Unassembled WGS sequence"/>
</dbReference>
<reference evidence="1" key="2">
    <citation type="journal article" date="2021" name="PeerJ">
        <title>Extensive microbial diversity within the chicken gut microbiome revealed by metagenomics and culture.</title>
        <authorList>
            <person name="Gilroy R."/>
            <person name="Ravi A."/>
            <person name="Getino M."/>
            <person name="Pursley I."/>
            <person name="Horton D.L."/>
            <person name="Alikhan N.F."/>
            <person name="Baker D."/>
            <person name="Gharbi K."/>
            <person name="Hall N."/>
            <person name="Watson M."/>
            <person name="Adriaenssens E.M."/>
            <person name="Foster-Nyarko E."/>
            <person name="Jarju S."/>
            <person name="Secka A."/>
            <person name="Antonio M."/>
            <person name="Oren A."/>
            <person name="Chaudhuri R.R."/>
            <person name="La Ragione R."/>
            <person name="Hildebrand F."/>
            <person name="Pallen M.J."/>
        </authorList>
    </citation>
    <scope>NUCLEOTIDE SEQUENCE</scope>
    <source>
        <strain evidence="1">CHK190-19873</strain>
    </source>
</reference>
<sequence length="69" mass="7518">MEKKAKNNARTVSDVDRYDYLGTACSATDFTGLIPAGITDEAQLEAYQALYPVNPPAAVRKPRSQTRGD</sequence>
<evidence type="ECO:0000313" key="2">
    <source>
        <dbReference type="Proteomes" id="UP000823935"/>
    </source>
</evidence>